<keyword evidence="4" id="KW-1185">Reference proteome</keyword>
<organism evidence="3 4">
    <name type="scientific">Candidatus Clostridium radicumherbarum</name>
    <dbReference type="NCBI Taxonomy" id="3381662"/>
    <lineage>
        <taxon>Bacteria</taxon>
        <taxon>Bacillati</taxon>
        <taxon>Bacillota</taxon>
        <taxon>Clostridia</taxon>
        <taxon>Eubacteriales</taxon>
        <taxon>Clostridiaceae</taxon>
        <taxon>Clostridium</taxon>
    </lineage>
</organism>
<gene>
    <name evidence="3" type="ORF">ACJDUH_18760</name>
</gene>
<proteinExistence type="predicted"/>
<dbReference type="Proteomes" id="UP001623661">
    <property type="component" value="Unassembled WGS sequence"/>
</dbReference>
<feature type="region of interest" description="Disordered" evidence="1">
    <location>
        <begin position="35"/>
        <end position="89"/>
    </location>
</feature>
<dbReference type="RefSeq" id="WP_406766757.1">
    <property type="nucleotide sequence ID" value="NZ_JBJHZY010000006.1"/>
</dbReference>
<feature type="compositionally biased region" description="Low complexity" evidence="1">
    <location>
        <begin position="35"/>
        <end position="73"/>
    </location>
</feature>
<feature type="chain" id="PRO_5046402655" description="Lipoprotein" evidence="2">
    <location>
        <begin position="20"/>
        <end position="188"/>
    </location>
</feature>
<evidence type="ECO:0008006" key="5">
    <source>
        <dbReference type="Google" id="ProtNLM"/>
    </source>
</evidence>
<evidence type="ECO:0000256" key="2">
    <source>
        <dbReference type="SAM" id="SignalP"/>
    </source>
</evidence>
<feature type="signal peptide" evidence="2">
    <location>
        <begin position="1"/>
        <end position="19"/>
    </location>
</feature>
<dbReference type="EMBL" id="JBJHZY010000006">
    <property type="protein sequence ID" value="MFL0270125.1"/>
    <property type="molecule type" value="Genomic_DNA"/>
</dbReference>
<evidence type="ECO:0000256" key="1">
    <source>
        <dbReference type="SAM" id="MobiDB-lite"/>
    </source>
</evidence>
<evidence type="ECO:0000313" key="4">
    <source>
        <dbReference type="Proteomes" id="UP001623661"/>
    </source>
</evidence>
<name>A0ABW8TX78_9CLOT</name>
<protein>
    <recommendedName>
        <fullName evidence="5">Lipoprotein</fullName>
    </recommendedName>
</protein>
<sequence length="188" mass="20597">MKRTGLLVFSVIVTISLLAGCGSRNVDTKKDTAQITTTTQQTQKDTTSQDNKNENDNSTTQTSSTNTESSGSNLKEAAPGTTPTLDKSLKEEKTVNRTANGGITTEFAKLHPTDTLLVYINDCGKYDINKNWPTIDPAIDNNITKISDTVIIYHVPVVDSKNNVLEKRDMRVEFKDGAWSVISDVVVK</sequence>
<keyword evidence="2" id="KW-0732">Signal</keyword>
<evidence type="ECO:0000313" key="3">
    <source>
        <dbReference type="EMBL" id="MFL0270125.1"/>
    </source>
</evidence>
<accession>A0ABW8TX78</accession>
<reference evidence="3 4" key="1">
    <citation type="submission" date="2024-11" db="EMBL/GenBank/DDBJ databases">
        <authorList>
            <person name="Heng Y.C."/>
            <person name="Lim A.C.H."/>
            <person name="Lee J.K.Y."/>
            <person name="Kittelmann S."/>
        </authorList>
    </citation>
    <scope>NUCLEOTIDE SEQUENCE [LARGE SCALE GENOMIC DNA]</scope>
    <source>
        <strain evidence="3 4">WILCCON 0202</strain>
    </source>
</reference>
<dbReference type="PROSITE" id="PS51257">
    <property type="entry name" value="PROKAR_LIPOPROTEIN"/>
    <property type="match status" value="1"/>
</dbReference>
<comment type="caution">
    <text evidence="3">The sequence shown here is derived from an EMBL/GenBank/DDBJ whole genome shotgun (WGS) entry which is preliminary data.</text>
</comment>